<accession>A0A0V1CYF8</accession>
<reference evidence="1 2" key="1">
    <citation type="submission" date="2015-01" db="EMBL/GenBank/DDBJ databases">
        <title>Evolution of Trichinella species and genotypes.</title>
        <authorList>
            <person name="Korhonen P.K."/>
            <person name="Edoardo P."/>
            <person name="Giuseppe L.R."/>
            <person name="Gasser R.B."/>
        </authorList>
    </citation>
    <scope>NUCLEOTIDE SEQUENCE [LARGE SCALE GENOMIC DNA]</scope>
    <source>
        <strain evidence="1">ISS120</strain>
    </source>
</reference>
<proteinExistence type="predicted"/>
<evidence type="ECO:0000313" key="1">
    <source>
        <dbReference type="EMBL" id="KRY53747.1"/>
    </source>
</evidence>
<evidence type="ECO:0000313" key="2">
    <source>
        <dbReference type="Proteomes" id="UP000054653"/>
    </source>
</evidence>
<dbReference type="Proteomes" id="UP000054653">
    <property type="component" value="Unassembled WGS sequence"/>
</dbReference>
<organism evidence="1 2">
    <name type="scientific">Trichinella britovi</name>
    <name type="common">Parasitic roundworm</name>
    <dbReference type="NCBI Taxonomy" id="45882"/>
    <lineage>
        <taxon>Eukaryota</taxon>
        <taxon>Metazoa</taxon>
        <taxon>Ecdysozoa</taxon>
        <taxon>Nematoda</taxon>
        <taxon>Enoplea</taxon>
        <taxon>Dorylaimia</taxon>
        <taxon>Trichinellida</taxon>
        <taxon>Trichinellidae</taxon>
        <taxon>Trichinella</taxon>
    </lineage>
</organism>
<protein>
    <submittedName>
        <fullName evidence="1">Uncharacterized protein</fullName>
    </submittedName>
</protein>
<dbReference type="AlphaFoldDB" id="A0A0V1CYF8"/>
<name>A0A0V1CYF8_TRIBR</name>
<dbReference type="EMBL" id="JYDI01000080">
    <property type="protein sequence ID" value="KRY53747.1"/>
    <property type="molecule type" value="Genomic_DNA"/>
</dbReference>
<gene>
    <name evidence="1" type="ORF">T03_15802</name>
</gene>
<keyword evidence="2" id="KW-1185">Reference proteome</keyword>
<dbReference type="OrthoDB" id="10547503at2759"/>
<feature type="non-terminal residue" evidence="1">
    <location>
        <position position="64"/>
    </location>
</feature>
<comment type="caution">
    <text evidence="1">The sequence shown here is derived from an EMBL/GenBank/DDBJ whole genome shotgun (WGS) entry which is preliminary data.</text>
</comment>
<sequence length="64" mass="7340">MGFHPSLNMMPALKRFPIPTTNMRPANDNCIRHVHPASSAFFLSINIERPVFTKLLVLLHHLTF</sequence>